<proteinExistence type="predicted"/>
<feature type="compositionally biased region" description="Polar residues" evidence="1">
    <location>
        <begin position="431"/>
        <end position="446"/>
    </location>
</feature>
<evidence type="ECO:0000313" key="3">
    <source>
        <dbReference type="Proteomes" id="UP000747399"/>
    </source>
</evidence>
<feature type="compositionally biased region" description="Polar residues" evidence="1">
    <location>
        <begin position="377"/>
        <end position="386"/>
    </location>
</feature>
<evidence type="ECO:0000256" key="1">
    <source>
        <dbReference type="SAM" id="MobiDB-lite"/>
    </source>
</evidence>
<gene>
    <name evidence="2" type="ORF">Vafri_12595</name>
</gene>
<protein>
    <submittedName>
        <fullName evidence="2">Uncharacterized protein</fullName>
    </submittedName>
</protein>
<comment type="caution">
    <text evidence="2">The sequence shown here is derived from an EMBL/GenBank/DDBJ whole genome shotgun (WGS) entry which is preliminary data.</text>
</comment>
<keyword evidence="3" id="KW-1185">Reference proteome</keyword>
<name>A0A8J4F2S6_9CHLO</name>
<dbReference type="AlphaFoldDB" id="A0A8J4F2S6"/>
<feature type="region of interest" description="Disordered" evidence="1">
    <location>
        <begin position="407"/>
        <end position="451"/>
    </location>
</feature>
<reference evidence="2" key="1">
    <citation type="journal article" date="2021" name="Proc. Natl. Acad. Sci. U.S.A.">
        <title>Three genomes in the algal genus Volvox reveal the fate of a haploid sex-determining region after a transition to homothallism.</title>
        <authorList>
            <person name="Yamamoto K."/>
            <person name="Hamaji T."/>
            <person name="Kawai-Toyooka H."/>
            <person name="Matsuzaki R."/>
            <person name="Takahashi F."/>
            <person name="Nishimura Y."/>
            <person name="Kawachi M."/>
            <person name="Noguchi H."/>
            <person name="Minakuchi Y."/>
            <person name="Umen J.G."/>
            <person name="Toyoda A."/>
            <person name="Nozaki H."/>
        </authorList>
    </citation>
    <scope>NUCLEOTIDE SEQUENCE</scope>
    <source>
        <strain evidence="2">NIES-3780</strain>
    </source>
</reference>
<dbReference type="Gene3D" id="3.30.40.10">
    <property type="entry name" value="Zinc/RING finger domain, C3HC4 (zinc finger)"/>
    <property type="match status" value="1"/>
</dbReference>
<feature type="region of interest" description="Disordered" evidence="1">
    <location>
        <begin position="338"/>
        <end position="391"/>
    </location>
</feature>
<evidence type="ECO:0000313" key="2">
    <source>
        <dbReference type="EMBL" id="GIL57329.1"/>
    </source>
</evidence>
<organism evidence="2 3">
    <name type="scientific">Volvox africanus</name>
    <dbReference type="NCBI Taxonomy" id="51714"/>
    <lineage>
        <taxon>Eukaryota</taxon>
        <taxon>Viridiplantae</taxon>
        <taxon>Chlorophyta</taxon>
        <taxon>core chlorophytes</taxon>
        <taxon>Chlorophyceae</taxon>
        <taxon>CS clade</taxon>
        <taxon>Chlamydomonadales</taxon>
        <taxon>Volvocaceae</taxon>
        <taxon>Volvox</taxon>
    </lineage>
</organism>
<sequence length="530" mass="55236">MLSRSAARVSVRCIEAQVQVAPFRSTDWVTVWLMILPRRFAPSWAMHPGALSRLQPPPAHVASAATGEEEPFFELLGLSCDPGNDVAVPRTLLRLPLGPGGQLEGCGGNGVGAVSTLRLILPADGVSARERLARSLPPEALSCVQSWGGSGEPQTGLQVTAGGARLNDTCELSPRATAAATAEAVHFRLPLGAGPQQKANFYALFRWMCSGCGVQSKSSLEVWGGAGVLVGPPTAMFRLPPPPPQPDAPWGAGACLGAGNRLALGTGTDLGLKSEAGLAAVVQVRDSEDPRRELVSALGVGSAASEELKEIAARGRVTSGLQQHGTVGTHVGRVPAVPVGNVERPGDAEDVCLDPGTASWDGPTEPPPHKRVAVASGMSSSRNVGRSQGAAATAAATFEGFDASLRERETAVRSEPSPMQPSAAPCPPQPLSQQQREQEPPLTSSGEDAGARPCGTNHNALCVVCLTASPVMGFRHGRTVHCCACYPCTQQLLEQQSEQTEPGRPSRPPASMLCPLCRETVEDVLLIYTS</sequence>
<accession>A0A8J4F2S6</accession>
<dbReference type="Proteomes" id="UP000747399">
    <property type="component" value="Unassembled WGS sequence"/>
</dbReference>
<dbReference type="EMBL" id="BNCO01000027">
    <property type="protein sequence ID" value="GIL57329.1"/>
    <property type="molecule type" value="Genomic_DNA"/>
</dbReference>
<dbReference type="InterPro" id="IPR013083">
    <property type="entry name" value="Znf_RING/FYVE/PHD"/>
</dbReference>